<name>A0A6G1G9Q3_9PEZI</name>
<feature type="compositionally biased region" description="Basic and acidic residues" evidence="2">
    <location>
        <begin position="397"/>
        <end position="408"/>
    </location>
</feature>
<feature type="compositionally biased region" description="Low complexity" evidence="2">
    <location>
        <begin position="355"/>
        <end position="368"/>
    </location>
</feature>
<evidence type="ECO:0000313" key="3">
    <source>
        <dbReference type="EMBL" id="KAF1814631.1"/>
    </source>
</evidence>
<gene>
    <name evidence="3 5" type="ORF">P152DRAFT_472372</name>
</gene>
<dbReference type="Gene3D" id="1.20.5.370">
    <property type="match status" value="1"/>
</dbReference>
<dbReference type="AlphaFoldDB" id="A0A6G1G9Q3"/>
<evidence type="ECO:0000313" key="4">
    <source>
        <dbReference type="Proteomes" id="UP000504638"/>
    </source>
</evidence>
<reference evidence="5" key="3">
    <citation type="submission" date="2025-04" db="UniProtKB">
        <authorList>
            <consortium name="RefSeq"/>
        </authorList>
    </citation>
    <scope>IDENTIFICATION</scope>
    <source>
        <strain evidence="5">CBS 781.70</strain>
    </source>
</reference>
<dbReference type="RefSeq" id="XP_033536262.1">
    <property type="nucleotide sequence ID" value="XM_033681149.1"/>
</dbReference>
<accession>A0A6G1G9Q3</accession>
<dbReference type="OrthoDB" id="8064436at2759"/>
<protein>
    <submittedName>
        <fullName evidence="3 5">Uncharacterized protein</fullName>
    </submittedName>
</protein>
<feature type="region of interest" description="Disordered" evidence="2">
    <location>
        <begin position="225"/>
        <end position="417"/>
    </location>
</feature>
<dbReference type="GeneID" id="54421719"/>
<evidence type="ECO:0000313" key="5">
    <source>
        <dbReference type="RefSeq" id="XP_033536262.1"/>
    </source>
</evidence>
<feature type="compositionally biased region" description="Acidic residues" evidence="2">
    <location>
        <begin position="370"/>
        <end position="383"/>
    </location>
</feature>
<reference evidence="3 5" key="1">
    <citation type="submission" date="2020-01" db="EMBL/GenBank/DDBJ databases">
        <authorList>
            <consortium name="DOE Joint Genome Institute"/>
            <person name="Haridas S."/>
            <person name="Albert R."/>
            <person name="Binder M."/>
            <person name="Bloem J."/>
            <person name="Labutti K."/>
            <person name="Salamov A."/>
            <person name="Andreopoulos B."/>
            <person name="Baker S.E."/>
            <person name="Barry K."/>
            <person name="Bills G."/>
            <person name="Bluhm B.H."/>
            <person name="Cannon C."/>
            <person name="Castanera R."/>
            <person name="Culley D.E."/>
            <person name="Daum C."/>
            <person name="Ezra D."/>
            <person name="Gonzalez J.B."/>
            <person name="Henrissat B."/>
            <person name="Kuo A."/>
            <person name="Liang C."/>
            <person name="Lipzen A."/>
            <person name="Lutzoni F."/>
            <person name="Magnuson J."/>
            <person name="Mondo S."/>
            <person name="Nolan M."/>
            <person name="Ohm R."/>
            <person name="Pangilinan J."/>
            <person name="Park H.-J."/>
            <person name="Ramirez L."/>
            <person name="Alfaro M."/>
            <person name="Sun H."/>
            <person name="Tritt A."/>
            <person name="Yoshinaga Y."/>
            <person name="Zwiers L.-H."/>
            <person name="Turgeon B.G."/>
            <person name="Goodwin S.B."/>
            <person name="Spatafora J.W."/>
            <person name="Crous P.W."/>
            <person name="Grigoriev I.V."/>
        </authorList>
    </citation>
    <scope>NUCLEOTIDE SEQUENCE</scope>
    <source>
        <strain evidence="3 5">CBS 781.70</strain>
    </source>
</reference>
<keyword evidence="4" id="KW-1185">Reference proteome</keyword>
<proteinExistence type="predicted"/>
<dbReference type="EMBL" id="ML975153">
    <property type="protein sequence ID" value="KAF1814631.1"/>
    <property type="molecule type" value="Genomic_DNA"/>
</dbReference>
<feature type="compositionally biased region" description="Low complexity" evidence="2">
    <location>
        <begin position="261"/>
        <end position="273"/>
    </location>
</feature>
<feature type="coiled-coil region" evidence="1">
    <location>
        <begin position="174"/>
        <end position="201"/>
    </location>
</feature>
<dbReference type="Proteomes" id="UP000504638">
    <property type="component" value="Unplaced"/>
</dbReference>
<evidence type="ECO:0000256" key="1">
    <source>
        <dbReference type="SAM" id="Coils"/>
    </source>
</evidence>
<dbReference type="PANTHER" id="PTHR42067:SF1">
    <property type="entry name" value="MITOTIC APPARATUS PROTEIN P62"/>
    <property type="match status" value="1"/>
</dbReference>
<organism evidence="3">
    <name type="scientific">Eremomyces bilateralis CBS 781.70</name>
    <dbReference type="NCBI Taxonomy" id="1392243"/>
    <lineage>
        <taxon>Eukaryota</taxon>
        <taxon>Fungi</taxon>
        <taxon>Dikarya</taxon>
        <taxon>Ascomycota</taxon>
        <taxon>Pezizomycotina</taxon>
        <taxon>Dothideomycetes</taxon>
        <taxon>Dothideomycetes incertae sedis</taxon>
        <taxon>Eremomycetales</taxon>
        <taxon>Eremomycetaceae</taxon>
        <taxon>Eremomyces</taxon>
    </lineage>
</organism>
<feature type="compositionally biased region" description="Low complexity" evidence="2">
    <location>
        <begin position="286"/>
        <end position="300"/>
    </location>
</feature>
<sequence length="417" mass="45731">MSTSTDQILRVDRSDKESLTSEENDYVLFKVSRDDGTPSSLGVSLTATEGLAVFVGRIVPSRIRSIKAPNYRGSDENLEVAVRHCVLEEPIPPQHAETLAGLEIVAYKSSVNKNAAEEQLHVVIRQQVSGIVQRLATIELAPSDEEVDILSWTATAVQSAHRFRAESATLTAQLQAQLTRAETLQTELEALLSRKRDDEDAMLLKFAALLNSKKLKIREMQRAMALRPHAAPGIKSDESPPPDNSDHKPPRPKRKPPTQSPSPSSSSDFESMPLPRPASPSHSNDDTSTQPPSDTDTATASDHEPESSPPKTRKLGRVGGGKRSPIPAANQGRNAASPPATRRSRRQQSKEPSPSVTTARRSQRTRASQVDEEGDGDEMEVEVEMPPPRRELPHRRGVVERTDERVGEEGSETEDEL</sequence>
<keyword evidence="1" id="KW-0175">Coiled coil</keyword>
<evidence type="ECO:0000256" key="2">
    <source>
        <dbReference type="SAM" id="MobiDB-lite"/>
    </source>
</evidence>
<reference evidence="5" key="2">
    <citation type="submission" date="2020-04" db="EMBL/GenBank/DDBJ databases">
        <authorList>
            <consortium name="NCBI Genome Project"/>
        </authorList>
    </citation>
    <scope>NUCLEOTIDE SEQUENCE</scope>
    <source>
        <strain evidence="5">CBS 781.70</strain>
    </source>
</reference>
<dbReference type="PANTHER" id="PTHR42067">
    <property type="entry name" value="YALI0C15378P"/>
    <property type="match status" value="1"/>
</dbReference>
<dbReference type="SUPFAM" id="SSF58022">
    <property type="entry name" value="XRCC4, C-terminal oligomerization domain"/>
    <property type="match status" value="1"/>
</dbReference>
<dbReference type="InterPro" id="IPR014751">
    <property type="entry name" value="XRCC4-like_C"/>
</dbReference>